<evidence type="ECO:0000313" key="1">
    <source>
        <dbReference type="EMBL" id="ORV48874.1"/>
    </source>
</evidence>
<comment type="caution">
    <text evidence="1">The sequence shown here is derived from an EMBL/GenBank/DDBJ whole genome shotgun (WGS) entry which is preliminary data.</text>
</comment>
<dbReference type="RefSeq" id="WP_085225612.1">
    <property type="nucleotide sequence ID" value="NZ_AP022576.1"/>
</dbReference>
<dbReference type="AlphaFoldDB" id="A0A1X1TWB5"/>
<reference evidence="1 2" key="1">
    <citation type="submission" date="2016-01" db="EMBL/GenBank/DDBJ databases">
        <title>The new phylogeny of the genus Mycobacterium.</title>
        <authorList>
            <person name="Tarcisio F."/>
            <person name="Conor M."/>
            <person name="Antonella G."/>
            <person name="Elisabetta G."/>
            <person name="Giulia F.S."/>
            <person name="Sara T."/>
            <person name="Anna F."/>
            <person name="Clotilde B."/>
            <person name="Roberto B."/>
            <person name="Veronica D.S."/>
            <person name="Fabio R."/>
            <person name="Monica P."/>
            <person name="Olivier J."/>
            <person name="Enrico T."/>
            <person name="Nicola S."/>
        </authorList>
    </citation>
    <scope>NUCLEOTIDE SEQUENCE [LARGE SCALE GENOMIC DNA]</scope>
    <source>
        <strain evidence="1 2">DSM 44852</strain>
    </source>
</reference>
<gene>
    <name evidence="1" type="ORF">AWC05_04085</name>
</gene>
<accession>A0A1X1TWB5</accession>
<dbReference type="Proteomes" id="UP000193010">
    <property type="component" value="Unassembled WGS sequence"/>
</dbReference>
<keyword evidence="2" id="KW-1185">Reference proteome</keyword>
<sequence length="101" mass="10553">MSTHYLLMRTIAAAAVSGIGAVAGIASGVGIAHAFPPGCTSYACWCPGQPLPGQVAGDWDMNACHDWHYSWHDNPQAPHGQVEQGPMDCGYGPGFLPQCKG</sequence>
<dbReference type="OrthoDB" id="4736778at2"/>
<dbReference type="EMBL" id="LQOV01000033">
    <property type="protein sequence ID" value="ORV48874.1"/>
    <property type="molecule type" value="Genomic_DNA"/>
</dbReference>
<dbReference type="STRING" id="292462.AWC05_04085"/>
<protein>
    <submittedName>
        <fullName evidence="1">Uncharacterized protein</fullName>
    </submittedName>
</protein>
<organism evidence="1 2">
    <name type="scientific">Mycobacterium florentinum</name>
    <dbReference type="NCBI Taxonomy" id="292462"/>
    <lineage>
        <taxon>Bacteria</taxon>
        <taxon>Bacillati</taxon>
        <taxon>Actinomycetota</taxon>
        <taxon>Actinomycetes</taxon>
        <taxon>Mycobacteriales</taxon>
        <taxon>Mycobacteriaceae</taxon>
        <taxon>Mycobacterium</taxon>
        <taxon>Mycobacterium simiae complex</taxon>
    </lineage>
</organism>
<name>A0A1X1TWB5_MYCFL</name>
<evidence type="ECO:0000313" key="2">
    <source>
        <dbReference type="Proteomes" id="UP000193010"/>
    </source>
</evidence>
<proteinExistence type="predicted"/>